<name>A0A1G7U110_9LACT</name>
<protein>
    <submittedName>
        <fullName evidence="5">ABC-2 type transport system ATP-binding protein</fullName>
    </submittedName>
</protein>
<dbReference type="InterPro" id="IPR003593">
    <property type="entry name" value="AAA+_ATPase"/>
</dbReference>
<dbReference type="GO" id="GO:0005524">
    <property type="term" value="F:ATP binding"/>
    <property type="evidence" value="ECO:0007669"/>
    <property type="project" value="UniProtKB-KW"/>
</dbReference>
<dbReference type="SMART" id="SM00382">
    <property type="entry name" value="AAA"/>
    <property type="match status" value="1"/>
</dbReference>
<dbReference type="InterPro" id="IPR051782">
    <property type="entry name" value="ABC_Transporter_VariousFunc"/>
</dbReference>
<dbReference type="PANTHER" id="PTHR42939:SF3">
    <property type="entry name" value="ABC TRANSPORTER ATP-BINDING COMPONENT"/>
    <property type="match status" value="1"/>
</dbReference>
<evidence type="ECO:0000256" key="3">
    <source>
        <dbReference type="ARBA" id="ARBA00022840"/>
    </source>
</evidence>
<dbReference type="OrthoDB" id="9804819at2"/>
<dbReference type="AlphaFoldDB" id="A0A1G7U110"/>
<dbReference type="GO" id="GO:0016887">
    <property type="term" value="F:ATP hydrolysis activity"/>
    <property type="evidence" value="ECO:0007669"/>
    <property type="project" value="InterPro"/>
</dbReference>
<evidence type="ECO:0000256" key="1">
    <source>
        <dbReference type="ARBA" id="ARBA00022448"/>
    </source>
</evidence>
<dbReference type="Pfam" id="PF00005">
    <property type="entry name" value="ABC_tran"/>
    <property type="match status" value="1"/>
</dbReference>
<dbReference type="STRING" id="120956.SAMN05421791_1085"/>
<sequence>MLKVNNLKKNYGSFQLDCSLQVKEGMITGFLGRNGSGKTTTIKAILGLIFPDQGEIEFLGRPINQLTGHDKEKLGVVLSDSSFSRVMNCKDVLAILKRSYRNFDEPMFRHFVDQQGLTWDKKFENFSTGMQAKLKVITAISHKAQFLIMDEPTSGLDVVAREEILDLLREYLDEYPQTSILISSHIATDLEGICDDFYLIDRGKIIMYEEMDQLLSSYGILKFRQEELDQIDQTHIIKIDQTNYGYCCLTNQRQFYLENYPQVIIEKASVDDLIKLMVGGQK</sequence>
<keyword evidence="2" id="KW-0547">Nucleotide-binding</keyword>
<feature type="domain" description="ABC transporter" evidence="4">
    <location>
        <begin position="2"/>
        <end position="227"/>
    </location>
</feature>
<keyword evidence="6" id="KW-1185">Reference proteome</keyword>
<evidence type="ECO:0000256" key="2">
    <source>
        <dbReference type="ARBA" id="ARBA00022741"/>
    </source>
</evidence>
<evidence type="ECO:0000259" key="4">
    <source>
        <dbReference type="PROSITE" id="PS50893"/>
    </source>
</evidence>
<dbReference type="InterPro" id="IPR027417">
    <property type="entry name" value="P-loop_NTPase"/>
</dbReference>
<evidence type="ECO:0000313" key="6">
    <source>
        <dbReference type="Proteomes" id="UP000199708"/>
    </source>
</evidence>
<dbReference type="CDD" id="cd03230">
    <property type="entry name" value="ABC_DR_subfamily_A"/>
    <property type="match status" value="1"/>
</dbReference>
<organism evidence="5 6">
    <name type="scientific">Facklamia miroungae</name>
    <dbReference type="NCBI Taxonomy" id="120956"/>
    <lineage>
        <taxon>Bacteria</taxon>
        <taxon>Bacillati</taxon>
        <taxon>Bacillota</taxon>
        <taxon>Bacilli</taxon>
        <taxon>Lactobacillales</taxon>
        <taxon>Aerococcaceae</taxon>
        <taxon>Facklamia</taxon>
    </lineage>
</organism>
<evidence type="ECO:0000313" key="5">
    <source>
        <dbReference type="EMBL" id="SDG41098.1"/>
    </source>
</evidence>
<dbReference type="InterPro" id="IPR003439">
    <property type="entry name" value="ABC_transporter-like_ATP-bd"/>
</dbReference>
<dbReference type="PANTHER" id="PTHR42939">
    <property type="entry name" value="ABC TRANSPORTER ATP-BINDING PROTEIN ALBC-RELATED"/>
    <property type="match status" value="1"/>
</dbReference>
<dbReference type="Gene3D" id="3.40.50.300">
    <property type="entry name" value="P-loop containing nucleotide triphosphate hydrolases"/>
    <property type="match status" value="1"/>
</dbReference>
<dbReference type="PROSITE" id="PS50893">
    <property type="entry name" value="ABC_TRANSPORTER_2"/>
    <property type="match status" value="1"/>
</dbReference>
<dbReference type="Proteomes" id="UP000199708">
    <property type="component" value="Unassembled WGS sequence"/>
</dbReference>
<keyword evidence="1" id="KW-0813">Transport</keyword>
<keyword evidence="3 5" id="KW-0067">ATP-binding</keyword>
<proteinExistence type="predicted"/>
<dbReference type="SUPFAM" id="SSF52540">
    <property type="entry name" value="P-loop containing nucleoside triphosphate hydrolases"/>
    <property type="match status" value="1"/>
</dbReference>
<dbReference type="RefSeq" id="WP_090290172.1">
    <property type="nucleotide sequence ID" value="NZ_FNCK01000008.1"/>
</dbReference>
<reference evidence="5 6" key="1">
    <citation type="submission" date="2016-10" db="EMBL/GenBank/DDBJ databases">
        <authorList>
            <person name="de Groot N.N."/>
        </authorList>
    </citation>
    <scope>NUCLEOTIDE SEQUENCE [LARGE SCALE GENOMIC DNA]</scope>
    <source>
        <strain evidence="5 6">ATCC BAA-466</strain>
    </source>
</reference>
<gene>
    <name evidence="5" type="ORF">SAMN05421791_1085</name>
</gene>
<dbReference type="EMBL" id="FNCK01000008">
    <property type="protein sequence ID" value="SDG41098.1"/>
    <property type="molecule type" value="Genomic_DNA"/>
</dbReference>
<accession>A0A1G7U110</accession>